<accession>A0A101T289</accession>
<feature type="domain" description="DUF4132" evidence="1">
    <location>
        <begin position="429"/>
        <end position="556"/>
    </location>
</feature>
<sequence>MPPALRRAAARARRRDFGIVPSLDSGVPLGVFLKAPQDPVHWSHSHRFVAALEPGDRRRLGLALLSDPHGTKDICLEAALTQHTCGWSPEETEGLLELSLLDSDHSHRRVCRALGLPLAAVREQEPSERARYQPQIRRIMLGALVHHAFSRHCEWHLTDCTAAELLGLPQDRQALDRLRQIVRKWYARSNRILVALGPRVFEPGVTHLLATLASIDNFHPAPSWLSRVRKRLETLPAAPDVLRTLLSFDDGGSGYDAMLPECGPAYAVLEDTLAAGAAWAACLTGDPALISLVGERVLRRARARTRPGLSAGDTLSVRAAVTALNAAAGLPALGRPRAALTGLPTGVADAARAALDTIADAYLPEPEGSDEVARVVSFEDYTASLTVRPHGSVVVDVRDSAGRPVTPYTMRRLNWLFVPELTALRHRLPRLVARADHERGVLEELLVDSTGLAGARFRSRWLEHAVAGPLVRALIWEADTTDGTRTGLPVGGPDGRVLLRDTHRETHEIADTDTLRLWNPARADQAQISAWRTVLEREGVRQPVRQLPVAAVRVGEGSAKARDAAGTEDAGPR</sequence>
<gene>
    <name evidence="2" type="ORF">AQJ64_16015</name>
</gene>
<evidence type="ECO:0000313" key="2">
    <source>
        <dbReference type="EMBL" id="KUN84263.1"/>
    </source>
</evidence>
<keyword evidence="3" id="KW-1185">Reference proteome</keyword>
<dbReference type="Proteomes" id="UP000052982">
    <property type="component" value="Unassembled WGS sequence"/>
</dbReference>
<protein>
    <recommendedName>
        <fullName evidence="1">DUF4132 domain-containing protein</fullName>
    </recommendedName>
</protein>
<dbReference type="AlphaFoldDB" id="A0A101T289"/>
<evidence type="ECO:0000259" key="1">
    <source>
        <dbReference type="Pfam" id="PF13569"/>
    </source>
</evidence>
<comment type="caution">
    <text evidence="2">The sequence shown here is derived from an EMBL/GenBank/DDBJ whole genome shotgun (WGS) entry which is preliminary data.</text>
</comment>
<evidence type="ECO:0000313" key="3">
    <source>
        <dbReference type="Proteomes" id="UP000052982"/>
    </source>
</evidence>
<reference evidence="2 3" key="1">
    <citation type="submission" date="2015-10" db="EMBL/GenBank/DDBJ databases">
        <title>Draft genome sequence of Streptomyces griseoruber DSM 40281, type strain for the species Streptomyces griseoruber.</title>
        <authorList>
            <person name="Ruckert C."/>
            <person name="Winkler A."/>
            <person name="Kalinowski J."/>
            <person name="Kampfer P."/>
            <person name="Glaeser S."/>
        </authorList>
    </citation>
    <scope>NUCLEOTIDE SEQUENCE [LARGE SCALE GENOMIC DNA]</scope>
    <source>
        <strain evidence="2 3">DSM 40281</strain>
    </source>
</reference>
<name>A0A101T289_9ACTN</name>
<proteinExistence type="predicted"/>
<dbReference type="EMBL" id="LMWW01000018">
    <property type="protein sequence ID" value="KUN84263.1"/>
    <property type="molecule type" value="Genomic_DNA"/>
</dbReference>
<dbReference type="InterPro" id="IPR025406">
    <property type="entry name" value="DUF4132"/>
</dbReference>
<organism evidence="2 3">
    <name type="scientific">Streptomyces griseoruber</name>
    <dbReference type="NCBI Taxonomy" id="1943"/>
    <lineage>
        <taxon>Bacteria</taxon>
        <taxon>Bacillati</taxon>
        <taxon>Actinomycetota</taxon>
        <taxon>Actinomycetes</taxon>
        <taxon>Kitasatosporales</taxon>
        <taxon>Streptomycetaceae</taxon>
        <taxon>Streptomyces</taxon>
    </lineage>
</organism>
<dbReference type="Pfam" id="PF13569">
    <property type="entry name" value="DUF4132"/>
    <property type="match status" value="1"/>
</dbReference>